<keyword evidence="1" id="KW-1133">Transmembrane helix</keyword>
<feature type="transmembrane region" description="Helical" evidence="1">
    <location>
        <begin position="12"/>
        <end position="29"/>
    </location>
</feature>
<dbReference type="AlphaFoldDB" id="A0AAW9DHN5"/>
<evidence type="ECO:0000313" key="3">
    <source>
        <dbReference type="Proteomes" id="UP001270004"/>
    </source>
</evidence>
<organism evidence="2 3">
    <name type="scientific">Streptococcus suis</name>
    <dbReference type="NCBI Taxonomy" id="1307"/>
    <lineage>
        <taxon>Bacteria</taxon>
        <taxon>Bacillati</taxon>
        <taxon>Bacillota</taxon>
        <taxon>Bacilli</taxon>
        <taxon>Lactobacillales</taxon>
        <taxon>Streptococcaceae</taxon>
        <taxon>Streptococcus</taxon>
    </lineage>
</organism>
<dbReference type="EMBL" id="JAWWZK010000008">
    <property type="protein sequence ID" value="MDX5037724.1"/>
    <property type="molecule type" value="Genomic_DNA"/>
</dbReference>
<feature type="transmembrane region" description="Helical" evidence="1">
    <location>
        <begin position="41"/>
        <end position="64"/>
    </location>
</feature>
<keyword evidence="1" id="KW-0472">Membrane</keyword>
<dbReference type="Proteomes" id="UP001270004">
    <property type="component" value="Unassembled WGS sequence"/>
</dbReference>
<reference evidence="2" key="1">
    <citation type="submission" date="2023-11" db="EMBL/GenBank/DDBJ databases">
        <title>Antimicrobial resistance in invasive Streptococcus suis isolated in Spain and the associated genetic mechanisms.</title>
        <authorList>
            <person name="Uruen C."/>
            <person name="Arenas J.A."/>
        </authorList>
    </citation>
    <scope>NUCLEOTIDE SEQUENCE</scope>
    <source>
        <strain evidence="2">Ss_70</strain>
    </source>
</reference>
<gene>
    <name evidence="2" type="ORF">SHY70_05440</name>
</gene>
<accession>A0AAW9DHN5</accession>
<keyword evidence="1" id="KW-0812">Transmembrane</keyword>
<name>A0AAW9DHN5_STRSU</name>
<evidence type="ECO:0000256" key="1">
    <source>
        <dbReference type="SAM" id="Phobius"/>
    </source>
</evidence>
<evidence type="ECO:0000313" key="2">
    <source>
        <dbReference type="EMBL" id="MDX5037724.1"/>
    </source>
</evidence>
<comment type="caution">
    <text evidence="2">The sequence shown here is derived from an EMBL/GenBank/DDBJ whole genome shotgun (WGS) entry which is preliminary data.</text>
</comment>
<proteinExistence type="predicted"/>
<sequence length="105" mass="11875">MATDKEQGKQAHAIFFGIVGGTIVTRLIPREYLLGPSNIPFSLVQALLNVSIILFISIVFVLLLTKVRDFRFKQFITRKGGKLERVGDVRGETPFRYMPSGKGYW</sequence>
<protein>
    <submittedName>
        <fullName evidence="2">Uncharacterized protein</fullName>
    </submittedName>
</protein>
<dbReference type="RefSeq" id="WP_141668858.1">
    <property type="nucleotide sequence ID" value="NZ_CEDV01000013.1"/>
</dbReference>